<dbReference type="InterPro" id="IPR036873">
    <property type="entry name" value="Rhodanese-like_dom_sf"/>
</dbReference>
<dbReference type="SMART" id="SM00450">
    <property type="entry name" value="RHOD"/>
    <property type="match status" value="1"/>
</dbReference>
<reference evidence="2" key="1">
    <citation type="submission" date="2018-05" db="EMBL/GenBank/DDBJ databases">
        <authorList>
            <person name="Lanie J.A."/>
            <person name="Ng W.-L."/>
            <person name="Kazmierczak K.M."/>
            <person name="Andrzejewski T.M."/>
            <person name="Davidsen T.M."/>
            <person name="Wayne K.J."/>
            <person name="Tettelin H."/>
            <person name="Glass J.I."/>
            <person name="Rusch D."/>
            <person name="Podicherti R."/>
            <person name="Tsui H.-C.T."/>
            <person name="Winkler M.E."/>
        </authorList>
    </citation>
    <scope>NUCLEOTIDE SEQUENCE</scope>
</reference>
<gene>
    <name evidence="2" type="ORF">METZ01_LOCUS448113</name>
</gene>
<feature type="domain" description="Rhodanese" evidence="1">
    <location>
        <begin position="43"/>
        <end position="129"/>
    </location>
</feature>
<dbReference type="AlphaFoldDB" id="A0A382ZJ76"/>
<dbReference type="InterPro" id="IPR001763">
    <property type="entry name" value="Rhodanese-like_dom"/>
</dbReference>
<dbReference type="CDD" id="cd00158">
    <property type="entry name" value="RHOD"/>
    <property type="match status" value="1"/>
</dbReference>
<sequence length="131" mass="14849">MYKSVISLTTLFGLLLLVSCNAKKNQGPSPLQIDSKTATKFFDKDDYLFFDVRTVEEHKARAIPNSPNIPVHELENRIDELEIYRDKKIIVYCRSGNRSKLGTDILTKNGYDAVNLIGGMKQWDGPIISEN</sequence>
<name>A0A382ZJ76_9ZZZZ</name>
<dbReference type="EMBL" id="UINC01184170">
    <property type="protein sequence ID" value="SVD95259.1"/>
    <property type="molecule type" value="Genomic_DNA"/>
</dbReference>
<dbReference type="InterPro" id="IPR050229">
    <property type="entry name" value="GlpE_sulfurtransferase"/>
</dbReference>
<dbReference type="Gene3D" id="3.40.250.10">
    <property type="entry name" value="Rhodanese-like domain"/>
    <property type="match status" value="1"/>
</dbReference>
<dbReference type="PANTHER" id="PTHR43031">
    <property type="entry name" value="FAD-DEPENDENT OXIDOREDUCTASE"/>
    <property type="match status" value="1"/>
</dbReference>
<proteinExistence type="predicted"/>
<dbReference type="PROSITE" id="PS51257">
    <property type="entry name" value="PROKAR_LIPOPROTEIN"/>
    <property type="match status" value="1"/>
</dbReference>
<dbReference type="PANTHER" id="PTHR43031:SF1">
    <property type="entry name" value="PYRIDINE NUCLEOTIDE-DISULPHIDE OXIDOREDUCTASE"/>
    <property type="match status" value="1"/>
</dbReference>
<dbReference type="PROSITE" id="PS50206">
    <property type="entry name" value="RHODANESE_3"/>
    <property type="match status" value="1"/>
</dbReference>
<dbReference type="SUPFAM" id="SSF52821">
    <property type="entry name" value="Rhodanese/Cell cycle control phosphatase"/>
    <property type="match status" value="1"/>
</dbReference>
<accession>A0A382ZJ76</accession>
<evidence type="ECO:0000259" key="1">
    <source>
        <dbReference type="PROSITE" id="PS50206"/>
    </source>
</evidence>
<evidence type="ECO:0000313" key="2">
    <source>
        <dbReference type="EMBL" id="SVD95259.1"/>
    </source>
</evidence>
<dbReference type="Pfam" id="PF00581">
    <property type="entry name" value="Rhodanese"/>
    <property type="match status" value="1"/>
</dbReference>
<protein>
    <recommendedName>
        <fullName evidence="1">Rhodanese domain-containing protein</fullName>
    </recommendedName>
</protein>
<organism evidence="2">
    <name type="scientific">marine metagenome</name>
    <dbReference type="NCBI Taxonomy" id="408172"/>
    <lineage>
        <taxon>unclassified sequences</taxon>
        <taxon>metagenomes</taxon>
        <taxon>ecological metagenomes</taxon>
    </lineage>
</organism>